<dbReference type="Proteomes" id="UP001150238">
    <property type="component" value="Unassembled WGS sequence"/>
</dbReference>
<feature type="transmembrane region" description="Helical" evidence="5">
    <location>
        <begin position="52"/>
        <end position="74"/>
    </location>
</feature>
<evidence type="ECO:0000259" key="6">
    <source>
        <dbReference type="PROSITE" id="PS50850"/>
    </source>
</evidence>
<dbReference type="FunFam" id="1.20.1250.20:FF:000082">
    <property type="entry name" value="MFS multidrug transporter, putative"/>
    <property type="match status" value="1"/>
</dbReference>
<dbReference type="Pfam" id="PF07690">
    <property type="entry name" value="MFS_1"/>
    <property type="match status" value="1"/>
</dbReference>
<dbReference type="InterPro" id="IPR020846">
    <property type="entry name" value="MFS_dom"/>
</dbReference>
<evidence type="ECO:0000256" key="2">
    <source>
        <dbReference type="ARBA" id="ARBA00022692"/>
    </source>
</evidence>
<dbReference type="InterPro" id="IPR036259">
    <property type="entry name" value="MFS_trans_sf"/>
</dbReference>
<feature type="transmembrane region" description="Helical" evidence="5">
    <location>
        <begin position="431"/>
        <end position="449"/>
    </location>
</feature>
<evidence type="ECO:0000256" key="3">
    <source>
        <dbReference type="ARBA" id="ARBA00022989"/>
    </source>
</evidence>
<evidence type="ECO:0000256" key="1">
    <source>
        <dbReference type="ARBA" id="ARBA00004141"/>
    </source>
</evidence>
<dbReference type="PANTHER" id="PTHR23502:SF7">
    <property type="entry name" value="DRUG_PROTON ANTIPORTER YHK8-RELATED"/>
    <property type="match status" value="1"/>
</dbReference>
<gene>
    <name evidence="7" type="ORF">C8J55DRAFT_513136</name>
</gene>
<evidence type="ECO:0000313" key="8">
    <source>
        <dbReference type="Proteomes" id="UP001150238"/>
    </source>
</evidence>
<feature type="transmembrane region" description="Helical" evidence="5">
    <location>
        <begin position="363"/>
        <end position="382"/>
    </location>
</feature>
<dbReference type="PANTHER" id="PTHR23502">
    <property type="entry name" value="MAJOR FACILITATOR SUPERFAMILY"/>
    <property type="match status" value="1"/>
</dbReference>
<feature type="transmembrane region" description="Helical" evidence="5">
    <location>
        <begin position="455"/>
        <end position="475"/>
    </location>
</feature>
<dbReference type="EMBL" id="JANVFS010000015">
    <property type="protein sequence ID" value="KAJ4480551.1"/>
    <property type="molecule type" value="Genomic_DNA"/>
</dbReference>
<dbReference type="Gene3D" id="1.20.1250.20">
    <property type="entry name" value="MFS general substrate transporter like domains"/>
    <property type="match status" value="1"/>
</dbReference>
<keyword evidence="4 5" id="KW-0472">Membrane</keyword>
<protein>
    <submittedName>
        <fullName evidence="7">Major facilitator superfamily domain-containing protein</fullName>
    </submittedName>
</protein>
<reference evidence="7" key="1">
    <citation type="submission" date="2022-08" db="EMBL/GenBank/DDBJ databases">
        <authorList>
            <consortium name="DOE Joint Genome Institute"/>
            <person name="Min B."/>
            <person name="Riley R."/>
            <person name="Sierra-Patev S."/>
            <person name="Naranjo-Ortiz M."/>
            <person name="Looney B."/>
            <person name="Konkel Z."/>
            <person name="Slot J.C."/>
            <person name="Sakamoto Y."/>
            <person name="Steenwyk J.L."/>
            <person name="Rokas A."/>
            <person name="Carro J."/>
            <person name="Camarero S."/>
            <person name="Ferreira P."/>
            <person name="Molpeceres G."/>
            <person name="Ruiz-Duenas F.J."/>
            <person name="Serrano A."/>
            <person name="Henrissat B."/>
            <person name="Drula E."/>
            <person name="Hughes K.W."/>
            <person name="Mata J.L."/>
            <person name="Ishikawa N.K."/>
            <person name="Vargas-Isla R."/>
            <person name="Ushijima S."/>
            <person name="Smith C.A."/>
            <person name="Ahrendt S."/>
            <person name="Andreopoulos W."/>
            <person name="He G."/>
            <person name="Labutti K."/>
            <person name="Lipzen A."/>
            <person name="Ng V."/>
            <person name="Sandor L."/>
            <person name="Barry K."/>
            <person name="Martinez A.T."/>
            <person name="Xiao Y."/>
            <person name="Gibbons J.G."/>
            <person name="Terashima K."/>
            <person name="Hibbett D.S."/>
            <person name="Grigoriev I.V."/>
        </authorList>
    </citation>
    <scope>NUCLEOTIDE SEQUENCE</scope>
    <source>
        <strain evidence="7">Sp2 HRB7682 ss15</strain>
    </source>
</reference>
<keyword evidence="3 5" id="KW-1133">Transmembrane helix</keyword>
<comment type="subcellular location">
    <subcellularLocation>
        <location evidence="1">Membrane</location>
        <topology evidence="1">Multi-pass membrane protein</topology>
    </subcellularLocation>
</comment>
<evidence type="ECO:0000256" key="5">
    <source>
        <dbReference type="SAM" id="Phobius"/>
    </source>
</evidence>
<accession>A0A9W9DPS8</accession>
<feature type="transmembrane region" description="Helical" evidence="5">
    <location>
        <begin position="119"/>
        <end position="139"/>
    </location>
</feature>
<comment type="caution">
    <text evidence="7">The sequence shown here is derived from an EMBL/GenBank/DDBJ whole genome shotgun (WGS) entry which is preliminary data.</text>
</comment>
<dbReference type="CDD" id="cd17323">
    <property type="entry name" value="MFS_Tpo1_MDR_like"/>
    <property type="match status" value="1"/>
</dbReference>
<dbReference type="AlphaFoldDB" id="A0A9W9DPS8"/>
<feature type="transmembrane region" description="Helical" evidence="5">
    <location>
        <begin position="284"/>
        <end position="303"/>
    </location>
</feature>
<dbReference type="GO" id="GO:0005886">
    <property type="term" value="C:plasma membrane"/>
    <property type="evidence" value="ECO:0007669"/>
    <property type="project" value="TreeGrafter"/>
</dbReference>
<dbReference type="InterPro" id="IPR011701">
    <property type="entry name" value="MFS"/>
</dbReference>
<keyword evidence="2 5" id="KW-0812">Transmembrane</keyword>
<feature type="transmembrane region" description="Helical" evidence="5">
    <location>
        <begin position="394"/>
        <end position="419"/>
    </location>
</feature>
<feature type="domain" description="Major facilitator superfamily (MFS) profile" evidence="6">
    <location>
        <begin position="54"/>
        <end position="480"/>
    </location>
</feature>
<name>A0A9W9DPS8_9AGAR</name>
<evidence type="ECO:0000313" key="7">
    <source>
        <dbReference type="EMBL" id="KAJ4480551.1"/>
    </source>
</evidence>
<reference evidence="7" key="2">
    <citation type="journal article" date="2023" name="Proc. Natl. Acad. Sci. U.S.A.">
        <title>A global phylogenomic analysis of the shiitake genus Lentinula.</title>
        <authorList>
            <person name="Sierra-Patev S."/>
            <person name="Min B."/>
            <person name="Naranjo-Ortiz M."/>
            <person name="Looney B."/>
            <person name="Konkel Z."/>
            <person name="Slot J.C."/>
            <person name="Sakamoto Y."/>
            <person name="Steenwyk J.L."/>
            <person name="Rokas A."/>
            <person name="Carro J."/>
            <person name="Camarero S."/>
            <person name="Ferreira P."/>
            <person name="Molpeceres G."/>
            <person name="Ruiz-Duenas F.J."/>
            <person name="Serrano A."/>
            <person name="Henrissat B."/>
            <person name="Drula E."/>
            <person name="Hughes K.W."/>
            <person name="Mata J.L."/>
            <person name="Ishikawa N.K."/>
            <person name="Vargas-Isla R."/>
            <person name="Ushijima S."/>
            <person name="Smith C.A."/>
            <person name="Donoghue J."/>
            <person name="Ahrendt S."/>
            <person name="Andreopoulos W."/>
            <person name="He G."/>
            <person name="LaButti K."/>
            <person name="Lipzen A."/>
            <person name="Ng V."/>
            <person name="Riley R."/>
            <person name="Sandor L."/>
            <person name="Barry K."/>
            <person name="Martinez A.T."/>
            <person name="Xiao Y."/>
            <person name="Gibbons J.G."/>
            <person name="Terashima K."/>
            <person name="Grigoriev I.V."/>
            <person name="Hibbett D."/>
        </authorList>
    </citation>
    <scope>NUCLEOTIDE SEQUENCE</scope>
    <source>
        <strain evidence="7">Sp2 HRB7682 ss15</strain>
    </source>
</reference>
<feature type="transmembrane region" description="Helical" evidence="5">
    <location>
        <begin position="89"/>
        <end position="107"/>
    </location>
</feature>
<organism evidence="7 8">
    <name type="scientific">Lentinula lateritia</name>
    <dbReference type="NCBI Taxonomy" id="40482"/>
    <lineage>
        <taxon>Eukaryota</taxon>
        <taxon>Fungi</taxon>
        <taxon>Dikarya</taxon>
        <taxon>Basidiomycota</taxon>
        <taxon>Agaricomycotina</taxon>
        <taxon>Agaricomycetes</taxon>
        <taxon>Agaricomycetidae</taxon>
        <taxon>Agaricales</taxon>
        <taxon>Marasmiineae</taxon>
        <taxon>Omphalotaceae</taxon>
        <taxon>Lentinula</taxon>
    </lineage>
</organism>
<proteinExistence type="predicted"/>
<sequence length="491" mass="53711">MSSPTSASDLESQVHKGKEVVQIVELGEEEKKYEVDLEPNEHPQQHTSFKKWTVILVVATSALCVTCASSAASFTEAGIAAEFHVPHEVTILSITFFVAGLGIGPLLTGPLSEVYGRNIIYRVSYILLCAFTFGVAFAPDIAVHLVFRFLTGLCGSSFLSVSGGSVSDMFENKEVANPMAVYTLSPFIGPVAGPLIAGFINQNTNWRWTYRVLIIWSFIQTVALFALVPETYVPVLRKWKAAKLRRSTGDENYWAPLDKTNISLGEAILVSCYRPFELVIRERMALLLNIWTSLILGILYLAFQAFPVIFEKHHGFDTQQTGLTFLGIGLGMIIGLATQPFWNNFIAKESEKNGGICPPEARLFAGEVGGVLIPLSLYWLAFTTYPSVPWIVPIIASIPFGSGIFLVFTSVFTYLVTAYRPIAASAMASNSAMRSSFAAVFPLFAGYMYTRLGTVGATALLAGIMTLTVPLPFIFRRIGAKLRANSRFAAS</sequence>
<evidence type="ECO:0000256" key="4">
    <source>
        <dbReference type="ARBA" id="ARBA00023136"/>
    </source>
</evidence>
<dbReference type="PROSITE" id="PS50850">
    <property type="entry name" value="MFS"/>
    <property type="match status" value="1"/>
</dbReference>
<feature type="transmembrane region" description="Helical" evidence="5">
    <location>
        <begin position="145"/>
        <end position="167"/>
    </location>
</feature>
<feature type="transmembrane region" description="Helical" evidence="5">
    <location>
        <begin position="212"/>
        <end position="236"/>
    </location>
</feature>
<feature type="transmembrane region" description="Helical" evidence="5">
    <location>
        <begin position="323"/>
        <end position="342"/>
    </location>
</feature>
<feature type="transmembrane region" description="Helical" evidence="5">
    <location>
        <begin position="179"/>
        <end position="200"/>
    </location>
</feature>
<dbReference type="GO" id="GO:0022857">
    <property type="term" value="F:transmembrane transporter activity"/>
    <property type="evidence" value="ECO:0007669"/>
    <property type="project" value="InterPro"/>
</dbReference>
<dbReference type="SUPFAM" id="SSF103473">
    <property type="entry name" value="MFS general substrate transporter"/>
    <property type="match status" value="1"/>
</dbReference>